<proteinExistence type="predicted"/>
<evidence type="ECO:0000313" key="2">
    <source>
        <dbReference type="EMBL" id="KOO29227.1"/>
    </source>
</evidence>
<gene>
    <name evidence="2" type="ORF">Ctob_003920</name>
</gene>
<keyword evidence="1" id="KW-0812">Transmembrane</keyword>
<dbReference type="EMBL" id="JWZX01002446">
    <property type="protein sequence ID" value="KOO29227.1"/>
    <property type="molecule type" value="Genomic_DNA"/>
</dbReference>
<dbReference type="AlphaFoldDB" id="A0A0M0JSB8"/>
<evidence type="ECO:0000256" key="1">
    <source>
        <dbReference type="SAM" id="Phobius"/>
    </source>
</evidence>
<name>A0A0M0JSB8_9EUKA</name>
<feature type="transmembrane region" description="Helical" evidence="1">
    <location>
        <begin position="525"/>
        <end position="550"/>
    </location>
</feature>
<dbReference type="OrthoDB" id="417078at2759"/>
<evidence type="ECO:0000313" key="3">
    <source>
        <dbReference type="Proteomes" id="UP000037460"/>
    </source>
</evidence>
<organism evidence="2 3">
    <name type="scientific">Chrysochromulina tobinii</name>
    <dbReference type="NCBI Taxonomy" id="1460289"/>
    <lineage>
        <taxon>Eukaryota</taxon>
        <taxon>Haptista</taxon>
        <taxon>Haptophyta</taxon>
        <taxon>Prymnesiophyceae</taxon>
        <taxon>Prymnesiales</taxon>
        <taxon>Chrysochromulinaceae</taxon>
        <taxon>Chrysochromulina</taxon>
    </lineage>
</organism>
<comment type="caution">
    <text evidence="2">The sequence shown here is derived from an EMBL/GenBank/DDBJ whole genome shotgun (WGS) entry which is preliminary data.</text>
</comment>
<sequence length="633" mass="69636">MSPITVEAPGLNGGDLWAGARGSDEEFEYAISEAMSMTITAPIIPQFYPQRRWLWRKWRGTILPRVLPREVAFNVGFAIACVLLARLPATVAEAPAAAQILRTISGNLRTVDKVWLLTSGLVSFTLSFFLTQSYAFWRSVYSSTRKVQGRLNDIGLLCAGAAERDSRGEYTESAEQLLSVLGRYVRLYSMMLYSSCTTRFAVLQTPRGLGALVDCGALTTAERTAMLQTGMGSNAVLMWMSTLLNSGLSDGRLGGSPTGGQPLGLQLAFQQCFTELRGCSASIADELTGRMPLAYTQLVQIMADLLIAATPFALLHSVGGVGAVVGTALVTFFHSSILYLAKMFLDPLNNDQYSSDMGINVATLMQETNLGSERWRKSAQWDDLAWHERAKKAAEDASKAVKEANDKASQAFVESGAKAKLNETARHAQREAQRNWVFLTEVSDKVAANAEDAVERRMFDLQQQAFNFFKLSDEMIKTLEEMAWNLLQIAILLLATRYFSADLMLLILGIVLLSGSGLITCFLKFVWFLLWLAAMAPQIFLLFLFVALFVRSRTRGVLMRACGIEDDALSKVSGTMSDACLDAWKLAASKTTFIRIEDLGDNSKDAALDPAMATRLNEIEAKIDELAKRVRVP</sequence>
<accession>A0A0M0JSB8</accession>
<feature type="transmembrane region" description="Helical" evidence="1">
    <location>
        <begin position="320"/>
        <end position="341"/>
    </location>
</feature>
<dbReference type="GO" id="GO:0005254">
    <property type="term" value="F:chloride channel activity"/>
    <property type="evidence" value="ECO:0007669"/>
    <property type="project" value="InterPro"/>
</dbReference>
<keyword evidence="1" id="KW-1133">Transmembrane helix</keyword>
<keyword evidence="1" id="KW-0472">Membrane</keyword>
<dbReference type="Proteomes" id="UP000037460">
    <property type="component" value="Unassembled WGS sequence"/>
</dbReference>
<protein>
    <submittedName>
        <fullName evidence="2">Uncharacterized protein</fullName>
    </submittedName>
</protein>
<reference evidence="3" key="1">
    <citation type="journal article" date="2015" name="PLoS Genet.">
        <title>Genome Sequence and Transcriptome Analyses of Chrysochromulina tobin: Metabolic Tools for Enhanced Algal Fitness in the Prominent Order Prymnesiales (Haptophyceae).</title>
        <authorList>
            <person name="Hovde B.T."/>
            <person name="Deodato C.R."/>
            <person name="Hunsperger H.M."/>
            <person name="Ryken S.A."/>
            <person name="Yost W."/>
            <person name="Jha R.K."/>
            <person name="Patterson J."/>
            <person name="Monnat R.J. Jr."/>
            <person name="Barlow S.B."/>
            <person name="Starkenburg S.R."/>
            <person name="Cattolico R.A."/>
        </authorList>
    </citation>
    <scope>NUCLEOTIDE SEQUENCE</scope>
    <source>
        <strain evidence="3">CCMP291</strain>
    </source>
</reference>
<feature type="transmembrane region" description="Helical" evidence="1">
    <location>
        <begin position="486"/>
        <end position="513"/>
    </location>
</feature>
<keyword evidence="3" id="KW-1185">Reference proteome</keyword>